<dbReference type="KEGG" id="csha:EG350_19795"/>
<dbReference type="Proteomes" id="UP000281741">
    <property type="component" value="Chromosome"/>
</dbReference>
<dbReference type="RefSeq" id="WP_123852937.1">
    <property type="nucleotide sequence ID" value="NZ_CP033912.1"/>
</dbReference>
<evidence type="ECO:0008006" key="6">
    <source>
        <dbReference type="Google" id="ProtNLM"/>
    </source>
</evidence>
<organism evidence="2 4">
    <name type="scientific">Chryseobacterium shandongense</name>
    <dbReference type="NCBI Taxonomy" id="1493872"/>
    <lineage>
        <taxon>Bacteria</taxon>
        <taxon>Pseudomonadati</taxon>
        <taxon>Bacteroidota</taxon>
        <taxon>Flavobacteriia</taxon>
        <taxon>Flavobacteriales</taxon>
        <taxon>Weeksellaceae</taxon>
        <taxon>Chryseobacterium group</taxon>
        <taxon>Chryseobacterium</taxon>
    </lineage>
</organism>
<accession>A0A3G6R287</accession>
<keyword evidence="5" id="KW-1185">Reference proteome</keyword>
<protein>
    <recommendedName>
        <fullName evidence="6">Bacteriocin</fullName>
    </recommendedName>
</protein>
<gene>
    <name evidence="2" type="ORF">EG349_12060</name>
    <name evidence="3" type="ORF">EG353_10525</name>
</gene>
<name>A0A3G6R287_9FLAO</name>
<feature type="region of interest" description="Disordered" evidence="1">
    <location>
        <begin position="29"/>
        <end position="64"/>
    </location>
</feature>
<sequence>MKKQDQKQTGKKLSLKKLQMAKITSGLSSIIGGSNQSLSFDDQTTGGTSVKNDKPKDTIMMGYM</sequence>
<feature type="compositionally biased region" description="Low complexity" evidence="1">
    <location>
        <begin position="29"/>
        <end position="39"/>
    </location>
</feature>
<dbReference type="Proteomes" id="UP000274073">
    <property type="component" value="Chromosome"/>
</dbReference>
<dbReference type="EMBL" id="CP033912">
    <property type="protein sequence ID" value="AZA95975.1"/>
    <property type="molecule type" value="Genomic_DNA"/>
</dbReference>
<evidence type="ECO:0000313" key="4">
    <source>
        <dbReference type="Proteomes" id="UP000274073"/>
    </source>
</evidence>
<proteinExistence type="predicted"/>
<evidence type="ECO:0000313" key="2">
    <source>
        <dbReference type="EMBL" id="AZA87474.1"/>
    </source>
</evidence>
<evidence type="ECO:0000313" key="3">
    <source>
        <dbReference type="EMBL" id="AZA95975.1"/>
    </source>
</evidence>
<feature type="compositionally biased region" description="Polar residues" evidence="1">
    <location>
        <begin position="40"/>
        <end position="50"/>
    </location>
</feature>
<dbReference type="EMBL" id="CP033915">
    <property type="protein sequence ID" value="AZA87474.1"/>
    <property type="molecule type" value="Genomic_DNA"/>
</dbReference>
<evidence type="ECO:0000313" key="5">
    <source>
        <dbReference type="Proteomes" id="UP000281741"/>
    </source>
</evidence>
<evidence type="ECO:0000256" key="1">
    <source>
        <dbReference type="SAM" id="MobiDB-lite"/>
    </source>
</evidence>
<dbReference type="AlphaFoldDB" id="A0A3G6R287"/>
<reference evidence="4 5" key="1">
    <citation type="submission" date="2018-11" db="EMBL/GenBank/DDBJ databases">
        <title>Proposal to divide the Flavobacteriaceae and reorganize its genera based on Amino Acid Identity values calculated from whole genome sequences.</title>
        <authorList>
            <person name="Nicholson A.C."/>
            <person name="Gulvik C.A."/>
            <person name="Whitney A.M."/>
            <person name="Humrighouse B.W."/>
            <person name="Bell M."/>
            <person name="Holmes B."/>
            <person name="Steigerwalt A.G."/>
            <person name="Villarma A."/>
            <person name="Sheth M."/>
            <person name="Batra D."/>
            <person name="Pryor J."/>
            <person name="Bernardet J.-F."/>
            <person name="Hugo C."/>
            <person name="Kampfer P."/>
            <person name="Newman J."/>
            <person name="McQuiston J.R."/>
        </authorList>
    </citation>
    <scope>NUCLEOTIDE SEQUENCE [LARGE SCALE GENOMIC DNA]</scope>
    <source>
        <strain evidence="2 4">G0207</strain>
        <strain evidence="3 5">H5143</strain>
    </source>
</reference>